<evidence type="ECO:0000313" key="1">
    <source>
        <dbReference type="EMBL" id="SUD50102.1"/>
    </source>
</evidence>
<gene>
    <name evidence="1" type="ORF">NCTC10692_00491</name>
</gene>
<organism evidence="1 2">
    <name type="scientific">Ectopseudomonas oleovorans</name>
    <name type="common">Pseudomonas oleovorans</name>
    <dbReference type="NCBI Taxonomy" id="301"/>
    <lineage>
        <taxon>Bacteria</taxon>
        <taxon>Pseudomonadati</taxon>
        <taxon>Pseudomonadota</taxon>
        <taxon>Gammaproteobacteria</taxon>
        <taxon>Pseudomonadales</taxon>
        <taxon>Pseudomonadaceae</taxon>
        <taxon>Ectopseudomonas</taxon>
    </lineage>
</organism>
<accession>A0A379JNA3</accession>
<sequence length="115" mass="12460">MTTRIISADNESAGTIRCAHVWDHHATHIELSNTHDHDPSNHIVVCAECAFLAGLLPCKACTVDKILVRSGAATTKMTPVYAPSELMEGFCAKHARHRLQPAMIRGVSSRQADAS</sequence>
<proteinExistence type="predicted"/>
<dbReference type="Proteomes" id="UP000255303">
    <property type="component" value="Unassembled WGS sequence"/>
</dbReference>
<reference evidence="1 2" key="1">
    <citation type="submission" date="2018-06" db="EMBL/GenBank/DDBJ databases">
        <authorList>
            <consortium name="Pathogen Informatics"/>
            <person name="Doyle S."/>
        </authorList>
    </citation>
    <scope>NUCLEOTIDE SEQUENCE [LARGE SCALE GENOMIC DNA]</scope>
    <source>
        <strain evidence="1 2">NCTC10692</strain>
    </source>
</reference>
<protein>
    <submittedName>
        <fullName evidence="1">Uncharacterized protein</fullName>
    </submittedName>
</protein>
<evidence type="ECO:0000313" key="2">
    <source>
        <dbReference type="Proteomes" id="UP000255303"/>
    </source>
</evidence>
<name>A0A379JNA3_ECTOL</name>
<dbReference type="EMBL" id="UGUV01000002">
    <property type="protein sequence ID" value="SUD50102.1"/>
    <property type="molecule type" value="Genomic_DNA"/>
</dbReference>
<dbReference type="AlphaFoldDB" id="A0A379JNA3"/>